<evidence type="ECO:0000313" key="1">
    <source>
        <dbReference type="EMBL" id="CAB4846227.1"/>
    </source>
</evidence>
<sequence length="215" mass="23069">MVIYQSTDLASRDFTANGRLRREGAPNLVEAALAAGTVRLIGQSVAFAYGAGDEPATEDEPLDVSTGGSHGDLATDVAMLEQAVCRCPEWVVLRYGILYGPGTWYSADGLVGHQLRNRELTATEGVTSFIHVDDAVRSAAAALSWPSGVVNVVDDEPAAATSWMPIFAARIGAPPPIQRSGREPWERGASNQVLRARVGWSLDHPTWRSLLGEDR</sequence>
<name>A0A6J7BKS3_9ZZZZ</name>
<dbReference type="EMBL" id="CAFBIY010000005">
    <property type="protein sequence ID" value="CAB4846227.1"/>
    <property type="molecule type" value="Genomic_DNA"/>
</dbReference>
<organism evidence="1">
    <name type="scientific">freshwater metagenome</name>
    <dbReference type="NCBI Taxonomy" id="449393"/>
    <lineage>
        <taxon>unclassified sequences</taxon>
        <taxon>metagenomes</taxon>
        <taxon>ecological metagenomes</taxon>
    </lineage>
</organism>
<gene>
    <name evidence="1" type="ORF">UFOPK3267_00159</name>
</gene>
<dbReference type="InterPro" id="IPR036291">
    <property type="entry name" value="NAD(P)-bd_dom_sf"/>
</dbReference>
<dbReference type="AlphaFoldDB" id="A0A6J7BKS3"/>
<protein>
    <submittedName>
        <fullName evidence="1">Unannotated protein</fullName>
    </submittedName>
</protein>
<dbReference type="SUPFAM" id="SSF51735">
    <property type="entry name" value="NAD(P)-binding Rossmann-fold domains"/>
    <property type="match status" value="1"/>
</dbReference>
<proteinExistence type="predicted"/>
<reference evidence="1" key="1">
    <citation type="submission" date="2020-05" db="EMBL/GenBank/DDBJ databases">
        <authorList>
            <person name="Chiriac C."/>
            <person name="Salcher M."/>
            <person name="Ghai R."/>
            <person name="Kavagutti S V."/>
        </authorList>
    </citation>
    <scope>NUCLEOTIDE SEQUENCE</scope>
</reference>
<accession>A0A6J7BKS3</accession>
<dbReference type="Gene3D" id="3.40.50.720">
    <property type="entry name" value="NAD(P)-binding Rossmann-like Domain"/>
    <property type="match status" value="1"/>
</dbReference>